<dbReference type="RefSeq" id="WP_324179200.1">
    <property type="nucleotide sequence ID" value="NZ_BAABAW010000008.1"/>
</dbReference>
<dbReference type="Pfam" id="PF26421">
    <property type="entry name" value="Avidin_like"/>
    <property type="match status" value="1"/>
</dbReference>
<name>A0ABU5ZUD5_9FLAO</name>
<dbReference type="InterPro" id="IPR058595">
    <property type="entry name" value="Avidin-like"/>
</dbReference>
<sequence>MSNSVNGEVSDSTIFHYHQENEIIWAEYCGGDIHKGFLIGKMINQTLEFTYQHLNQSLEIMTGKCKTHIELNEEDKIELHEKWEWTCKDFSKGKSILIEV</sequence>
<dbReference type="Proteomes" id="UP001327027">
    <property type="component" value="Unassembled WGS sequence"/>
</dbReference>
<reference evidence="1 2" key="1">
    <citation type="journal article" date="2013" name="Int. J. Syst. Evol. Microbiol.">
        <title>Aquimarina gracilis sp. nov., isolated from the gut microflora of a mussel, Mytilus coruscus, and emended description of Aquimarina spongiae.</title>
        <authorList>
            <person name="Park S.C."/>
            <person name="Choe H.N."/>
            <person name="Baik K.S."/>
            <person name="Seong C.N."/>
        </authorList>
    </citation>
    <scope>NUCLEOTIDE SEQUENCE [LARGE SCALE GENOMIC DNA]</scope>
    <source>
        <strain evidence="1 2">PSC32</strain>
    </source>
</reference>
<keyword evidence="2" id="KW-1185">Reference proteome</keyword>
<dbReference type="EMBL" id="JAYKLX010000003">
    <property type="protein sequence ID" value="MEB3345167.1"/>
    <property type="molecule type" value="Genomic_DNA"/>
</dbReference>
<protein>
    <submittedName>
        <fullName evidence="1">N-acetylglutamate synthase</fullName>
    </submittedName>
</protein>
<organism evidence="1 2">
    <name type="scientific">Aquimarina gracilis</name>
    <dbReference type="NCBI Taxonomy" id="874422"/>
    <lineage>
        <taxon>Bacteria</taxon>
        <taxon>Pseudomonadati</taxon>
        <taxon>Bacteroidota</taxon>
        <taxon>Flavobacteriia</taxon>
        <taxon>Flavobacteriales</taxon>
        <taxon>Flavobacteriaceae</taxon>
        <taxon>Aquimarina</taxon>
    </lineage>
</organism>
<gene>
    <name evidence="1" type="ORF">U6A24_06840</name>
</gene>
<evidence type="ECO:0000313" key="1">
    <source>
        <dbReference type="EMBL" id="MEB3345167.1"/>
    </source>
</evidence>
<comment type="caution">
    <text evidence="1">The sequence shown here is derived from an EMBL/GenBank/DDBJ whole genome shotgun (WGS) entry which is preliminary data.</text>
</comment>
<accession>A0ABU5ZUD5</accession>
<evidence type="ECO:0000313" key="2">
    <source>
        <dbReference type="Proteomes" id="UP001327027"/>
    </source>
</evidence>
<proteinExistence type="predicted"/>